<dbReference type="EMBL" id="NBWU01000005">
    <property type="protein sequence ID" value="PCE63444.1"/>
    <property type="molecule type" value="Genomic_DNA"/>
</dbReference>
<dbReference type="AlphaFoldDB" id="A0A2A4G659"/>
<dbReference type="RefSeq" id="WP_097443397.1">
    <property type="nucleotide sequence ID" value="NZ_NBWU01000005.1"/>
</dbReference>
<name>A0A2A4G659_9FLAO</name>
<gene>
    <name evidence="2" type="ORF">B7P33_14625</name>
</gene>
<evidence type="ECO:0000256" key="1">
    <source>
        <dbReference type="SAM" id="MobiDB-lite"/>
    </source>
</evidence>
<feature type="compositionally biased region" description="Polar residues" evidence="1">
    <location>
        <begin position="196"/>
        <end position="210"/>
    </location>
</feature>
<dbReference type="Proteomes" id="UP000219559">
    <property type="component" value="Unassembled WGS sequence"/>
</dbReference>
<sequence length="800" mass="84760">MKIKGLTICIFVGFLHCTWGQIKIGENPQQLHPASVLELESTDRALIIPRVDQSQMEAITPLAGALVYNTTAGGVYYFEGRSWINLGSDNQQLRLNQNLLTLEDGGQPIDISTLLTNTGNNQNLGPAVLTKETLQLTIENGEGVRIDLSDFALDTDLSGFLTEELDDDPTNELELPDDSAATNGDVLTTDGDGNYSWATPTSGGGTDTNDFVSAGNLNDQNLILTGTGTAGATIDLSPFALDTDLTGFLIEELDDDPTNELELPDDSAATNGDVLVTDGDGNYSWATPTSGGETDTNDFISAGNLNDQNLILTGTGTAGATIDLSAFALDTDLTGFLIEELDDDPTNELELPDDSAATNGDVLITDGNGNYNWATPTSGGGTDTNDFVSAGNLNGQNLVLTGTGTAGATIDLSPFALDTDLTGFLTEELDDDPTNELELPDDSAATNGDVLITDGDGNYSWTTPNAGSTDTNDFVSAGNLNGQNLVLTGSGTAGASIDLSPFALDSDLSGFLTIEVDGDTTNELQNANEVPITDSANHFTAENVETALAELAANTGNMASTDLVLNTAREHDLAGNNLVFSGAGNVGIGNLPGAPQNKLDVSGQIRARNGFASTGGTANNPGYGFYTNNDSNTGMFRAAADQIGLTTGGTEAIRIDNSQNVGIGTDNPAEKLHVVGNILASGTITPDYVFEKYFTGYSALKPTYKMLNLFELEQYIKKHLHLPGMPSAKKVEQQGGLRINLATERNLEKIEELYLHTISQHKKIMELQKKNQRNELELRILKSELQALKSYVLTMDTKNE</sequence>
<keyword evidence="3" id="KW-1185">Reference proteome</keyword>
<evidence type="ECO:0008006" key="4">
    <source>
        <dbReference type="Google" id="ProtNLM"/>
    </source>
</evidence>
<comment type="caution">
    <text evidence="2">The sequence shown here is derived from an EMBL/GenBank/DDBJ whole genome shotgun (WGS) entry which is preliminary data.</text>
</comment>
<dbReference type="OrthoDB" id="9808953at2"/>
<evidence type="ECO:0000313" key="2">
    <source>
        <dbReference type="EMBL" id="PCE63444.1"/>
    </source>
</evidence>
<reference evidence="2 3" key="1">
    <citation type="submission" date="2017-04" db="EMBL/GenBank/DDBJ databases">
        <title>A new member of the family Flavobacteriaceae isolated from ascidians.</title>
        <authorList>
            <person name="Chen L."/>
        </authorList>
    </citation>
    <scope>NUCLEOTIDE SEQUENCE [LARGE SCALE GENOMIC DNA]</scope>
    <source>
        <strain evidence="2 3">HQA918</strain>
    </source>
</reference>
<feature type="region of interest" description="Disordered" evidence="1">
    <location>
        <begin position="188"/>
        <end position="210"/>
    </location>
</feature>
<protein>
    <recommendedName>
        <fullName evidence="4">Peptidase S74 domain-containing protein</fullName>
    </recommendedName>
</protein>
<evidence type="ECO:0000313" key="3">
    <source>
        <dbReference type="Proteomes" id="UP000219559"/>
    </source>
</evidence>
<organism evidence="2 3">
    <name type="scientific">Sediminicola luteus</name>
    <dbReference type="NCBI Taxonomy" id="319238"/>
    <lineage>
        <taxon>Bacteria</taxon>
        <taxon>Pseudomonadati</taxon>
        <taxon>Bacteroidota</taxon>
        <taxon>Flavobacteriia</taxon>
        <taxon>Flavobacteriales</taxon>
        <taxon>Flavobacteriaceae</taxon>
        <taxon>Sediminicola</taxon>
    </lineage>
</organism>
<accession>A0A2A4G659</accession>
<proteinExistence type="predicted"/>